<dbReference type="PANTHER" id="PTHR37235">
    <property type="entry name" value="ZINC METALLOPROTEINASE AUREOLYSIN"/>
    <property type="match status" value="1"/>
</dbReference>
<reference evidence="2" key="1">
    <citation type="submission" date="2017-07" db="EMBL/GenBank/DDBJ databases">
        <title>Taro Niue Genome Assembly and Annotation.</title>
        <authorList>
            <person name="Atibalentja N."/>
            <person name="Keating K."/>
            <person name="Fields C.J."/>
        </authorList>
    </citation>
    <scope>NUCLEOTIDE SEQUENCE</scope>
    <source>
        <strain evidence="2">Niue_2</strain>
        <tissue evidence="2">Leaf</tissue>
    </source>
</reference>
<keyword evidence="3" id="KW-1185">Reference proteome</keyword>
<protein>
    <submittedName>
        <fullName evidence="2">Uncharacterized protein</fullName>
    </submittedName>
</protein>
<gene>
    <name evidence="2" type="ORF">Taro_005206</name>
</gene>
<evidence type="ECO:0000313" key="3">
    <source>
        <dbReference type="Proteomes" id="UP000652761"/>
    </source>
</evidence>
<feature type="non-terminal residue" evidence="2">
    <location>
        <position position="1"/>
    </location>
</feature>
<feature type="region of interest" description="Disordered" evidence="1">
    <location>
        <begin position="35"/>
        <end position="68"/>
    </location>
</feature>
<evidence type="ECO:0000256" key="1">
    <source>
        <dbReference type="SAM" id="MobiDB-lite"/>
    </source>
</evidence>
<comment type="caution">
    <text evidence="2">The sequence shown here is derived from an EMBL/GenBank/DDBJ whole genome shotgun (WGS) entry which is preliminary data.</text>
</comment>
<dbReference type="AlphaFoldDB" id="A0A843TU01"/>
<evidence type="ECO:0000313" key="2">
    <source>
        <dbReference type="EMBL" id="MQL72884.1"/>
    </source>
</evidence>
<dbReference type="Proteomes" id="UP000652761">
    <property type="component" value="Unassembled WGS sequence"/>
</dbReference>
<organism evidence="2 3">
    <name type="scientific">Colocasia esculenta</name>
    <name type="common">Wild taro</name>
    <name type="synonym">Arum esculentum</name>
    <dbReference type="NCBI Taxonomy" id="4460"/>
    <lineage>
        <taxon>Eukaryota</taxon>
        <taxon>Viridiplantae</taxon>
        <taxon>Streptophyta</taxon>
        <taxon>Embryophyta</taxon>
        <taxon>Tracheophyta</taxon>
        <taxon>Spermatophyta</taxon>
        <taxon>Magnoliopsida</taxon>
        <taxon>Liliopsida</taxon>
        <taxon>Araceae</taxon>
        <taxon>Aroideae</taxon>
        <taxon>Colocasieae</taxon>
        <taxon>Colocasia</taxon>
    </lineage>
</organism>
<proteinExistence type="predicted"/>
<name>A0A843TU01_COLES</name>
<dbReference type="PANTHER" id="PTHR37235:SF2">
    <property type="entry name" value="OS05G0371500 PROTEIN"/>
    <property type="match status" value="1"/>
</dbReference>
<dbReference type="OrthoDB" id="651163at2759"/>
<dbReference type="EMBL" id="NMUH01000145">
    <property type="protein sequence ID" value="MQL72884.1"/>
    <property type="molecule type" value="Genomic_DNA"/>
</dbReference>
<accession>A0A843TU01</accession>
<sequence>LLGGAPVSPCAAGRAAGQVPDWRPPLRQFALSLGHPRRFAPLPRRSRPETSAGEGTPAGQVKGTSGSTQTVIPFATSSFLLRGTHRQLEQDLETVINVLRPGPLGIIEHKFSATEVHEAKAIVERAVANWRRNTALEKCRHNVEL</sequence>